<proteinExistence type="predicted"/>
<sequence>MARIMDEMVVISTDTVTPPTLLSTDLPCSSEVAAASPVAWSGGGGDASQTGGGLIEPVEGGDAGGEPGGGQEEGDAVGGLHEGDAGGGLQLGEPGGGHDEGDAGGCHQSGDAGGCLQSGDAGGGDAVGDTVNGRAAGGEGTDALNASGADNDEVSAPEGSNQSIEELVYGSDEEGASSGGCYSEANPYSDVEMSGSYSEANMSGNNGRSFGDGYLVRHYDQGDENMAYDGHTNYEDGGYGGYGGFDVYGGYGGRHENYDQENQENEENIELSNMAAPPSVPPPPPPSQRSNRENGPVENDQVVLTWIDLRSASAVLGCLDKMRGRRRGWVAVVGADGTPTKVANKKRLGIRV</sequence>
<dbReference type="Proteomes" id="UP000007801">
    <property type="component" value="Unassembled WGS sequence"/>
</dbReference>
<dbReference type="AlphaFoldDB" id="B3N0A2"/>
<name>B3N0A2_DROAN</name>
<feature type="compositionally biased region" description="Gly residues" evidence="1">
    <location>
        <begin position="85"/>
        <end position="95"/>
    </location>
</feature>
<feature type="compositionally biased region" description="Gly residues" evidence="1">
    <location>
        <begin position="61"/>
        <end position="71"/>
    </location>
</feature>
<feature type="region of interest" description="Disordered" evidence="1">
    <location>
        <begin position="273"/>
        <end position="295"/>
    </location>
</feature>
<feature type="compositionally biased region" description="Pro residues" evidence="1">
    <location>
        <begin position="278"/>
        <end position="287"/>
    </location>
</feature>
<feature type="compositionally biased region" description="Gly residues" evidence="1">
    <location>
        <begin position="41"/>
        <end position="54"/>
    </location>
</feature>
<accession>B3N0A2</accession>
<protein>
    <submittedName>
        <fullName evidence="2">Uncharacterized protein</fullName>
    </submittedName>
</protein>
<dbReference type="EMBL" id="CH902640">
    <property type="protein sequence ID" value="EDV38306.1"/>
    <property type="molecule type" value="Genomic_DNA"/>
</dbReference>
<evidence type="ECO:0000313" key="2">
    <source>
        <dbReference type="EMBL" id="EDV38306.1"/>
    </source>
</evidence>
<organism evidence="2 3">
    <name type="scientific">Drosophila ananassae</name>
    <name type="common">Fruit fly</name>
    <dbReference type="NCBI Taxonomy" id="7217"/>
    <lineage>
        <taxon>Eukaryota</taxon>
        <taxon>Metazoa</taxon>
        <taxon>Ecdysozoa</taxon>
        <taxon>Arthropoda</taxon>
        <taxon>Hexapoda</taxon>
        <taxon>Insecta</taxon>
        <taxon>Pterygota</taxon>
        <taxon>Neoptera</taxon>
        <taxon>Endopterygota</taxon>
        <taxon>Diptera</taxon>
        <taxon>Brachycera</taxon>
        <taxon>Muscomorpha</taxon>
        <taxon>Ephydroidea</taxon>
        <taxon>Drosophilidae</taxon>
        <taxon>Drosophila</taxon>
        <taxon>Sophophora</taxon>
    </lineage>
</organism>
<feature type="region of interest" description="Disordered" evidence="1">
    <location>
        <begin position="36"/>
        <end position="110"/>
    </location>
</feature>
<keyword evidence="3" id="KW-1185">Reference proteome</keyword>
<dbReference type="HOGENOM" id="CLU_788153_0_0_1"/>
<feature type="region of interest" description="Disordered" evidence="1">
    <location>
        <begin position="122"/>
        <end position="162"/>
    </location>
</feature>
<reference evidence="2 3" key="1">
    <citation type="journal article" date="2007" name="Nature">
        <title>Evolution of genes and genomes on the Drosophila phylogeny.</title>
        <authorList>
            <consortium name="Drosophila 12 Genomes Consortium"/>
            <person name="Clark A.G."/>
            <person name="Eisen M.B."/>
            <person name="Smith D.R."/>
            <person name="Bergman C.M."/>
            <person name="Oliver B."/>
            <person name="Markow T.A."/>
            <person name="Kaufman T.C."/>
            <person name="Kellis M."/>
            <person name="Gelbart W."/>
            <person name="Iyer V.N."/>
            <person name="Pollard D.A."/>
            <person name="Sackton T.B."/>
            <person name="Larracuente A.M."/>
            <person name="Singh N.D."/>
            <person name="Abad J.P."/>
            <person name="Abt D.N."/>
            <person name="Adryan B."/>
            <person name="Aguade M."/>
            <person name="Akashi H."/>
            <person name="Anderson W.W."/>
            <person name="Aquadro C.F."/>
            <person name="Ardell D.H."/>
            <person name="Arguello R."/>
            <person name="Artieri C.G."/>
            <person name="Barbash D.A."/>
            <person name="Barker D."/>
            <person name="Barsanti P."/>
            <person name="Batterham P."/>
            <person name="Batzoglou S."/>
            <person name="Begun D."/>
            <person name="Bhutkar A."/>
            <person name="Blanco E."/>
            <person name="Bosak S.A."/>
            <person name="Bradley R.K."/>
            <person name="Brand A.D."/>
            <person name="Brent M.R."/>
            <person name="Brooks A.N."/>
            <person name="Brown R.H."/>
            <person name="Butlin R.K."/>
            <person name="Caggese C."/>
            <person name="Calvi B.R."/>
            <person name="Bernardo de Carvalho A."/>
            <person name="Caspi A."/>
            <person name="Castrezana S."/>
            <person name="Celniker S.E."/>
            <person name="Chang J.L."/>
            <person name="Chapple C."/>
            <person name="Chatterji S."/>
            <person name="Chinwalla A."/>
            <person name="Civetta A."/>
            <person name="Clifton S.W."/>
            <person name="Comeron J.M."/>
            <person name="Costello J.C."/>
            <person name="Coyne J.A."/>
            <person name="Daub J."/>
            <person name="David R.G."/>
            <person name="Delcher A.L."/>
            <person name="Delehaunty K."/>
            <person name="Do C.B."/>
            <person name="Ebling H."/>
            <person name="Edwards K."/>
            <person name="Eickbush T."/>
            <person name="Evans J.D."/>
            <person name="Filipski A."/>
            <person name="Findeiss S."/>
            <person name="Freyhult E."/>
            <person name="Fulton L."/>
            <person name="Fulton R."/>
            <person name="Garcia A.C."/>
            <person name="Gardiner A."/>
            <person name="Garfield D.A."/>
            <person name="Garvin B.E."/>
            <person name="Gibson G."/>
            <person name="Gilbert D."/>
            <person name="Gnerre S."/>
            <person name="Godfrey J."/>
            <person name="Good R."/>
            <person name="Gotea V."/>
            <person name="Gravely B."/>
            <person name="Greenberg A.J."/>
            <person name="Griffiths-Jones S."/>
            <person name="Gross S."/>
            <person name="Guigo R."/>
            <person name="Gustafson E.A."/>
            <person name="Haerty W."/>
            <person name="Hahn M.W."/>
            <person name="Halligan D.L."/>
            <person name="Halpern A.L."/>
            <person name="Halter G.M."/>
            <person name="Han M.V."/>
            <person name="Heger A."/>
            <person name="Hillier L."/>
            <person name="Hinrichs A.S."/>
            <person name="Holmes I."/>
            <person name="Hoskins R.A."/>
            <person name="Hubisz M.J."/>
            <person name="Hultmark D."/>
            <person name="Huntley M.A."/>
            <person name="Jaffe D.B."/>
            <person name="Jagadeeshan S."/>
            <person name="Jeck W.R."/>
            <person name="Johnson J."/>
            <person name="Jones C.D."/>
            <person name="Jordan W.C."/>
            <person name="Karpen G.H."/>
            <person name="Kataoka E."/>
            <person name="Keightley P.D."/>
            <person name="Kheradpour P."/>
            <person name="Kirkness E.F."/>
            <person name="Koerich L.B."/>
            <person name="Kristiansen K."/>
            <person name="Kudrna D."/>
            <person name="Kulathinal R.J."/>
            <person name="Kumar S."/>
            <person name="Kwok R."/>
            <person name="Lander E."/>
            <person name="Langley C.H."/>
            <person name="Lapoint R."/>
            <person name="Lazzaro B.P."/>
            <person name="Lee S.J."/>
            <person name="Levesque L."/>
            <person name="Li R."/>
            <person name="Lin C.F."/>
            <person name="Lin M.F."/>
            <person name="Lindblad-Toh K."/>
            <person name="Llopart A."/>
            <person name="Long M."/>
            <person name="Low L."/>
            <person name="Lozovsky E."/>
            <person name="Lu J."/>
            <person name="Luo M."/>
            <person name="Machado C.A."/>
            <person name="Makalowski W."/>
            <person name="Marzo M."/>
            <person name="Matsuda M."/>
            <person name="Matzkin L."/>
            <person name="McAllister B."/>
            <person name="McBride C.S."/>
            <person name="McKernan B."/>
            <person name="McKernan K."/>
            <person name="Mendez-Lago M."/>
            <person name="Minx P."/>
            <person name="Mollenhauer M.U."/>
            <person name="Montooth K."/>
            <person name="Mount S.M."/>
            <person name="Mu X."/>
            <person name="Myers E."/>
            <person name="Negre B."/>
            <person name="Newfeld S."/>
            <person name="Nielsen R."/>
            <person name="Noor M.A."/>
            <person name="O'Grady P."/>
            <person name="Pachter L."/>
            <person name="Papaceit M."/>
            <person name="Parisi M.J."/>
            <person name="Parisi M."/>
            <person name="Parts L."/>
            <person name="Pedersen J.S."/>
            <person name="Pesole G."/>
            <person name="Phillippy A.M."/>
            <person name="Ponting C.P."/>
            <person name="Pop M."/>
            <person name="Porcelli D."/>
            <person name="Powell J.R."/>
            <person name="Prohaska S."/>
            <person name="Pruitt K."/>
            <person name="Puig M."/>
            <person name="Quesneville H."/>
            <person name="Ram K.R."/>
            <person name="Rand D."/>
            <person name="Rasmussen M.D."/>
            <person name="Reed L.K."/>
            <person name="Reenan R."/>
            <person name="Reily A."/>
            <person name="Remington K.A."/>
            <person name="Rieger T.T."/>
            <person name="Ritchie M.G."/>
            <person name="Robin C."/>
            <person name="Rogers Y.H."/>
            <person name="Rohde C."/>
            <person name="Rozas J."/>
            <person name="Rubenfield M.J."/>
            <person name="Ruiz A."/>
            <person name="Russo S."/>
            <person name="Salzberg S.L."/>
            <person name="Sanchez-Gracia A."/>
            <person name="Saranga D.J."/>
            <person name="Sato H."/>
            <person name="Schaeffer S.W."/>
            <person name="Schatz M.C."/>
            <person name="Schlenke T."/>
            <person name="Schwartz R."/>
            <person name="Segarra C."/>
            <person name="Singh R.S."/>
            <person name="Sirot L."/>
            <person name="Sirota M."/>
            <person name="Sisneros N.B."/>
            <person name="Smith C.D."/>
            <person name="Smith T.F."/>
            <person name="Spieth J."/>
            <person name="Stage D.E."/>
            <person name="Stark A."/>
            <person name="Stephan W."/>
            <person name="Strausberg R.L."/>
            <person name="Strempel S."/>
            <person name="Sturgill D."/>
            <person name="Sutton G."/>
            <person name="Sutton G.G."/>
            <person name="Tao W."/>
            <person name="Teichmann S."/>
            <person name="Tobari Y.N."/>
            <person name="Tomimura Y."/>
            <person name="Tsolas J.M."/>
            <person name="Valente V.L."/>
            <person name="Venter E."/>
            <person name="Venter J.C."/>
            <person name="Vicario S."/>
            <person name="Vieira F.G."/>
            <person name="Vilella A.J."/>
            <person name="Villasante A."/>
            <person name="Walenz B."/>
            <person name="Wang J."/>
            <person name="Wasserman M."/>
            <person name="Watts T."/>
            <person name="Wilson D."/>
            <person name="Wilson R.K."/>
            <person name="Wing R.A."/>
            <person name="Wolfner M.F."/>
            <person name="Wong A."/>
            <person name="Wong G.K."/>
            <person name="Wu C.I."/>
            <person name="Wu G."/>
            <person name="Yamamoto D."/>
            <person name="Yang H.P."/>
            <person name="Yang S.P."/>
            <person name="Yorke J.A."/>
            <person name="Yoshida K."/>
            <person name="Zdobnov E."/>
            <person name="Zhang P."/>
            <person name="Zhang Y."/>
            <person name="Zimin A.V."/>
            <person name="Baldwin J."/>
            <person name="Abdouelleil A."/>
            <person name="Abdulkadir J."/>
            <person name="Abebe A."/>
            <person name="Abera B."/>
            <person name="Abreu J."/>
            <person name="Acer S.C."/>
            <person name="Aftuck L."/>
            <person name="Alexander A."/>
            <person name="An P."/>
            <person name="Anderson E."/>
            <person name="Anderson S."/>
            <person name="Arachi H."/>
            <person name="Azer M."/>
            <person name="Bachantsang P."/>
            <person name="Barry A."/>
            <person name="Bayul T."/>
            <person name="Berlin A."/>
            <person name="Bessette D."/>
            <person name="Bloom T."/>
            <person name="Blye J."/>
            <person name="Boguslavskiy L."/>
            <person name="Bonnet C."/>
            <person name="Boukhgalter B."/>
            <person name="Bourzgui I."/>
            <person name="Brown A."/>
            <person name="Cahill P."/>
            <person name="Channer S."/>
            <person name="Cheshatsang Y."/>
            <person name="Chuda L."/>
            <person name="Citroen M."/>
            <person name="Collymore A."/>
            <person name="Cooke P."/>
            <person name="Costello M."/>
            <person name="D'Aco K."/>
            <person name="Daza R."/>
            <person name="De Haan G."/>
            <person name="DeGray S."/>
            <person name="DeMaso C."/>
            <person name="Dhargay N."/>
            <person name="Dooley K."/>
            <person name="Dooley E."/>
            <person name="Doricent M."/>
            <person name="Dorje P."/>
            <person name="Dorjee K."/>
            <person name="Dupes A."/>
            <person name="Elong R."/>
            <person name="Falk J."/>
            <person name="Farina A."/>
            <person name="Faro S."/>
            <person name="Ferguson D."/>
            <person name="Fisher S."/>
            <person name="Foley C.D."/>
            <person name="Franke A."/>
            <person name="Friedrich D."/>
            <person name="Gadbois L."/>
            <person name="Gearin G."/>
            <person name="Gearin C.R."/>
            <person name="Giannoukos G."/>
            <person name="Goode T."/>
            <person name="Graham J."/>
            <person name="Grandbois E."/>
            <person name="Grewal S."/>
            <person name="Gyaltsen K."/>
            <person name="Hafez N."/>
            <person name="Hagos B."/>
            <person name="Hall J."/>
            <person name="Henson C."/>
            <person name="Hollinger A."/>
            <person name="Honan T."/>
            <person name="Huard M.D."/>
            <person name="Hughes L."/>
            <person name="Hurhula B."/>
            <person name="Husby M.E."/>
            <person name="Kamat A."/>
            <person name="Kanga B."/>
            <person name="Kashin S."/>
            <person name="Khazanovich D."/>
            <person name="Kisner P."/>
            <person name="Lance K."/>
            <person name="Lara M."/>
            <person name="Lee W."/>
            <person name="Lennon N."/>
            <person name="Letendre F."/>
            <person name="LeVine R."/>
            <person name="Lipovsky A."/>
            <person name="Liu X."/>
            <person name="Liu J."/>
            <person name="Liu S."/>
            <person name="Lokyitsang T."/>
            <person name="Lokyitsang Y."/>
            <person name="Lubonja R."/>
            <person name="Lui A."/>
            <person name="MacDonald P."/>
            <person name="Magnisalis V."/>
            <person name="Maru K."/>
            <person name="Matthews C."/>
            <person name="McCusker W."/>
            <person name="McDonough S."/>
            <person name="Mehta T."/>
            <person name="Meldrim J."/>
            <person name="Meneus L."/>
            <person name="Mihai O."/>
            <person name="Mihalev A."/>
            <person name="Mihova T."/>
            <person name="Mittelman R."/>
            <person name="Mlenga V."/>
            <person name="Montmayeur A."/>
            <person name="Mulrain L."/>
            <person name="Navidi A."/>
            <person name="Naylor J."/>
            <person name="Negash T."/>
            <person name="Nguyen T."/>
            <person name="Nguyen N."/>
            <person name="Nicol R."/>
            <person name="Norbu C."/>
            <person name="Norbu N."/>
            <person name="Novod N."/>
            <person name="O'Neill B."/>
            <person name="Osman S."/>
            <person name="Markiewicz E."/>
            <person name="Oyono O.L."/>
            <person name="Patti C."/>
            <person name="Phunkhang P."/>
            <person name="Pierre F."/>
            <person name="Priest M."/>
            <person name="Raghuraman S."/>
            <person name="Rege F."/>
            <person name="Reyes R."/>
            <person name="Rise C."/>
            <person name="Rogov P."/>
            <person name="Ross K."/>
            <person name="Ryan E."/>
            <person name="Settipalli S."/>
            <person name="Shea T."/>
            <person name="Sherpa N."/>
            <person name="Shi L."/>
            <person name="Shih D."/>
            <person name="Sparrow T."/>
            <person name="Spaulding J."/>
            <person name="Stalker J."/>
            <person name="Stange-Thomann N."/>
            <person name="Stavropoulos S."/>
            <person name="Stone C."/>
            <person name="Strader C."/>
            <person name="Tesfaye S."/>
            <person name="Thomson T."/>
            <person name="Thoulutsang Y."/>
            <person name="Thoulutsang D."/>
            <person name="Topham K."/>
            <person name="Topping I."/>
            <person name="Tsamla T."/>
            <person name="Vassiliev H."/>
            <person name="Vo A."/>
            <person name="Wangchuk T."/>
            <person name="Wangdi T."/>
            <person name="Weiand M."/>
            <person name="Wilkinson J."/>
            <person name="Wilson A."/>
            <person name="Yadav S."/>
            <person name="Young G."/>
            <person name="Yu Q."/>
            <person name="Zembek L."/>
            <person name="Zhong D."/>
            <person name="Zimmer A."/>
            <person name="Zwirko Z."/>
            <person name="Jaffe D.B."/>
            <person name="Alvarez P."/>
            <person name="Brockman W."/>
            <person name="Butler J."/>
            <person name="Chin C."/>
            <person name="Gnerre S."/>
            <person name="Grabherr M."/>
            <person name="Kleber M."/>
            <person name="Mauceli E."/>
            <person name="MacCallum I."/>
        </authorList>
    </citation>
    <scope>NUCLEOTIDE SEQUENCE [LARGE SCALE GENOMIC DNA]</scope>
    <source>
        <strain evidence="3">Tucson 14024-0371.13</strain>
    </source>
</reference>
<gene>
    <name evidence="2" type="primary">Dana\GF21761</name>
    <name evidence="2" type="synonym">dana_GLEANR_5666</name>
    <name evidence="2" type="ORF">GF21761</name>
</gene>
<evidence type="ECO:0000256" key="1">
    <source>
        <dbReference type="SAM" id="MobiDB-lite"/>
    </source>
</evidence>
<evidence type="ECO:0000313" key="3">
    <source>
        <dbReference type="Proteomes" id="UP000007801"/>
    </source>
</evidence>
<dbReference type="InParanoid" id="B3N0A2"/>